<dbReference type="PROSITE" id="PS51257">
    <property type="entry name" value="PROKAR_LIPOPROTEIN"/>
    <property type="match status" value="1"/>
</dbReference>
<gene>
    <name evidence="3" type="ORF">BLTE_10980</name>
</gene>
<dbReference type="KEGG" id="blag:BLTE_10980"/>
<feature type="signal peptide" evidence="1">
    <location>
        <begin position="1"/>
        <end position="33"/>
    </location>
</feature>
<dbReference type="InterPro" id="IPR018637">
    <property type="entry name" value="DUF2059"/>
</dbReference>
<name>A0A348FYN0_9HYPH</name>
<dbReference type="EMBL" id="AP018907">
    <property type="protein sequence ID" value="BBF92413.1"/>
    <property type="molecule type" value="Genomic_DNA"/>
</dbReference>
<dbReference type="RefSeq" id="WP_126398294.1">
    <property type="nucleotide sequence ID" value="NZ_AP018907.1"/>
</dbReference>
<reference evidence="3 4" key="1">
    <citation type="submission" date="2018-08" db="EMBL/GenBank/DDBJ databases">
        <title>Complete genome sequencing of Blastochloris tepida GI.</title>
        <authorList>
            <person name="Tsukatani Y."/>
            <person name="Mori H."/>
        </authorList>
    </citation>
    <scope>NUCLEOTIDE SEQUENCE [LARGE SCALE GENOMIC DNA]</scope>
    <source>
        <strain evidence="3 4">GI</strain>
    </source>
</reference>
<feature type="domain" description="DUF2059" evidence="2">
    <location>
        <begin position="115"/>
        <end position="173"/>
    </location>
</feature>
<feature type="chain" id="PRO_5016650205" description="DUF2059 domain-containing protein" evidence="1">
    <location>
        <begin position="34"/>
        <end position="191"/>
    </location>
</feature>
<evidence type="ECO:0000313" key="4">
    <source>
        <dbReference type="Proteomes" id="UP000266934"/>
    </source>
</evidence>
<protein>
    <recommendedName>
        <fullName evidence="2">DUF2059 domain-containing protein</fullName>
    </recommendedName>
</protein>
<dbReference type="Proteomes" id="UP000266934">
    <property type="component" value="Chromosome"/>
</dbReference>
<keyword evidence="4" id="KW-1185">Reference proteome</keyword>
<proteinExistence type="predicted"/>
<sequence length="191" mass="20519">MMTVRTRVFAAAVACLAVGCLAAGCLVPAPALAQQPAQPAKPVQPAPPRDPQTVAIARDYARVAELAASLSRALPAISEQIVRNVRQRNPGASQETMNAFSDALFEEFLLKRAAEIEAAVVDVLLDIYTKDELIALKTFYSTPTGQSIIKKQPQLGTRMPEALQEWTRRTAPEAVKAAAARLKASGKDLKL</sequence>
<dbReference type="OrthoDB" id="7206101at2"/>
<keyword evidence="1" id="KW-0732">Signal</keyword>
<evidence type="ECO:0000259" key="2">
    <source>
        <dbReference type="Pfam" id="PF09832"/>
    </source>
</evidence>
<evidence type="ECO:0000313" key="3">
    <source>
        <dbReference type="EMBL" id="BBF92413.1"/>
    </source>
</evidence>
<accession>A0A348FYN0</accession>
<dbReference type="Pfam" id="PF09832">
    <property type="entry name" value="DUF2059"/>
    <property type="match status" value="1"/>
</dbReference>
<evidence type="ECO:0000256" key="1">
    <source>
        <dbReference type="SAM" id="SignalP"/>
    </source>
</evidence>
<dbReference type="AlphaFoldDB" id="A0A348FYN0"/>
<organism evidence="3 4">
    <name type="scientific">Blastochloris tepida</name>
    <dbReference type="NCBI Taxonomy" id="2233851"/>
    <lineage>
        <taxon>Bacteria</taxon>
        <taxon>Pseudomonadati</taxon>
        <taxon>Pseudomonadota</taxon>
        <taxon>Alphaproteobacteria</taxon>
        <taxon>Hyphomicrobiales</taxon>
        <taxon>Blastochloridaceae</taxon>
        <taxon>Blastochloris</taxon>
    </lineage>
</organism>